<evidence type="ECO:0000313" key="2">
    <source>
        <dbReference type="EMBL" id="KAL1835519.1"/>
    </source>
</evidence>
<keyword evidence="1" id="KW-0812">Transmembrane</keyword>
<dbReference type="Proteomes" id="UP001583172">
    <property type="component" value="Unassembled WGS sequence"/>
</dbReference>
<name>A0ABR3V160_HUMIN</name>
<keyword evidence="1" id="KW-1133">Transmembrane helix</keyword>
<evidence type="ECO:0000256" key="1">
    <source>
        <dbReference type="SAM" id="Phobius"/>
    </source>
</evidence>
<sequence length="80" mass="8916">MGRNLNFSREAYPNTVIAPSLMGIFPFVQPYKTNTMRIGSRSTMARVALFGALLAQLQPVVADVFYTVTSYFVYSLSTKV</sequence>
<organism evidence="2 3">
    <name type="scientific">Humicola insolens</name>
    <name type="common">Soft-rot fungus</name>
    <dbReference type="NCBI Taxonomy" id="85995"/>
    <lineage>
        <taxon>Eukaryota</taxon>
        <taxon>Fungi</taxon>
        <taxon>Dikarya</taxon>
        <taxon>Ascomycota</taxon>
        <taxon>Pezizomycotina</taxon>
        <taxon>Sordariomycetes</taxon>
        <taxon>Sordariomycetidae</taxon>
        <taxon>Sordariales</taxon>
        <taxon>Chaetomiaceae</taxon>
        <taxon>Mycothermus</taxon>
    </lineage>
</organism>
<proteinExistence type="predicted"/>
<keyword evidence="1" id="KW-0472">Membrane</keyword>
<evidence type="ECO:0000313" key="3">
    <source>
        <dbReference type="Proteomes" id="UP001583172"/>
    </source>
</evidence>
<dbReference type="EMBL" id="JAZGSY010000623">
    <property type="protein sequence ID" value="KAL1835519.1"/>
    <property type="molecule type" value="Genomic_DNA"/>
</dbReference>
<reference evidence="2 3" key="1">
    <citation type="journal article" date="2024" name="Commun. Biol.">
        <title>Comparative genomic analysis of thermophilic fungi reveals convergent evolutionary adaptations and gene losses.</title>
        <authorList>
            <person name="Steindorff A.S."/>
            <person name="Aguilar-Pontes M.V."/>
            <person name="Robinson A.J."/>
            <person name="Andreopoulos B."/>
            <person name="LaButti K."/>
            <person name="Kuo A."/>
            <person name="Mondo S."/>
            <person name="Riley R."/>
            <person name="Otillar R."/>
            <person name="Haridas S."/>
            <person name="Lipzen A."/>
            <person name="Grimwood J."/>
            <person name="Schmutz J."/>
            <person name="Clum A."/>
            <person name="Reid I.D."/>
            <person name="Moisan M.C."/>
            <person name="Butler G."/>
            <person name="Nguyen T.T.M."/>
            <person name="Dewar K."/>
            <person name="Conant G."/>
            <person name="Drula E."/>
            <person name="Henrissat B."/>
            <person name="Hansel C."/>
            <person name="Singer S."/>
            <person name="Hutchinson M.I."/>
            <person name="de Vries R.P."/>
            <person name="Natvig D.O."/>
            <person name="Powell A.J."/>
            <person name="Tsang A."/>
            <person name="Grigoriev I.V."/>
        </authorList>
    </citation>
    <scope>NUCLEOTIDE SEQUENCE [LARGE SCALE GENOMIC DNA]</scope>
    <source>
        <strain evidence="2 3">CBS 620.91</strain>
    </source>
</reference>
<gene>
    <name evidence="2" type="ORF">VTJ49DRAFT_6541</name>
</gene>
<keyword evidence="3" id="KW-1185">Reference proteome</keyword>
<accession>A0ABR3V160</accession>
<protein>
    <submittedName>
        <fullName evidence="2">Uncharacterized protein</fullName>
    </submittedName>
</protein>
<comment type="caution">
    <text evidence="2">The sequence shown here is derived from an EMBL/GenBank/DDBJ whole genome shotgun (WGS) entry which is preliminary data.</text>
</comment>
<feature type="transmembrane region" description="Helical" evidence="1">
    <location>
        <begin position="49"/>
        <end position="74"/>
    </location>
</feature>